<protein>
    <submittedName>
        <fullName evidence="2">Uncharacterized protein</fullName>
    </submittedName>
</protein>
<gene>
    <name evidence="2" type="ORF">CVO77_02915</name>
</gene>
<proteinExistence type="predicted"/>
<dbReference type="AlphaFoldDB" id="A0A2S8B574"/>
<keyword evidence="1" id="KW-0812">Transmembrane</keyword>
<evidence type="ECO:0000256" key="1">
    <source>
        <dbReference type="SAM" id="Phobius"/>
    </source>
</evidence>
<accession>A0A2S8B574</accession>
<keyword evidence="1" id="KW-0472">Membrane</keyword>
<dbReference type="Proteomes" id="UP000238954">
    <property type="component" value="Chromosome"/>
</dbReference>
<sequence>MDELRSLAIYIVPLMLMIVALPTMTVISARRTGELKIPRRGRQQFVLRRSEDTARFDAELGFLQKVTVAIGLFFMATLVWIFSR</sequence>
<dbReference type="EMBL" id="PHFW01000002">
    <property type="protein sequence ID" value="PQM27552.1"/>
    <property type="molecule type" value="Genomic_DNA"/>
</dbReference>
<dbReference type="RefSeq" id="WP_105997813.1">
    <property type="nucleotide sequence ID" value="NZ_CM009578.1"/>
</dbReference>
<evidence type="ECO:0000313" key="2">
    <source>
        <dbReference type="EMBL" id="PQM27552.1"/>
    </source>
</evidence>
<comment type="caution">
    <text evidence="2">The sequence shown here is derived from an EMBL/GenBank/DDBJ whole genome shotgun (WGS) entry which is preliminary data.</text>
</comment>
<keyword evidence="3" id="KW-1185">Reference proteome</keyword>
<name>A0A2S8B574_9SPHN</name>
<keyword evidence="1" id="KW-1133">Transmembrane helix</keyword>
<feature type="transmembrane region" description="Helical" evidence="1">
    <location>
        <begin position="62"/>
        <end position="82"/>
    </location>
</feature>
<feature type="transmembrane region" description="Helical" evidence="1">
    <location>
        <begin position="7"/>
        <end position="29"/>
    </location>
</feature>
<reference evidence="3" key="1">
    <citation type="submission" date="2017-11" db="EMBL/GenBank/DDBJ databases">
        <title>The complete genome sequence of Sphingopyxis pomeranensis sp. nov. strain WS5A3p.</title>
        <authorList>
            <person name="Kaminski M.A."/>
        </authorList>
    </citation>
    <scope>NUCLEOTIDE SEQUENCE [LARGE SCALE GENOMIC DNA]</scope>
    <source>
        <strain evidence="3">WS5A3p</strain>
    </source>
</reference>
<evidence type="ECO:0000313" key="3">
    <source>
        <dbReference type="Proteomes" id="UP000238954"/>
    </source>
</evidence>
<organism evidence="2 3">
    <name type="scientific">Sphingopyxis lindanitolerans</name>
    <dbReference type="NCBI Taxonomy" id="2054227"/>
    <lineage>
        <taxon>Bacteria</taxon>
        <taxon>Pseudomonadati</taxon>
        <taxon>Pseudomonadota</taxon>
        <taxon>Alphaproteobacteria</taxon>
        <taxon>Sphingomonadales</taxon>
        <taxon>Sphingomonadaceae</taxon>
        <taxon>Sphingopyxis</taxon>
    </lineage>
</organism>